<protein>
    <submittedName>
        <fullName evidence="5">DNA repair protein RecO</fullName>
    </submittedName>
</protein>
<proteinExistence type="predicted"/>
<dbReference type="Pfam" id="PF11967">
    <property type="entry name" value="RecO_N"/>
    <property type="match status" value="1"/>
</dbReference>
<dbReference type="EMBL" id="MHQT01000032">
    <property type="protein sequence ID" value="OHA08998.1"/>
    <property type="molecule type" value="Genomic_DNA"/>
</dbReference>
<dbReference type="NCBIfam" id="TIGR00613">
    <property type="entry name" value="reco"/>
    <property type="match status" value="1"/>
</dbReference>
<dbReference type="InterPro" id="IPR037278">
    <property type="entry name" value="ARFGAP/RecO"/>
</dbReference>
<dbReference type="PANTHER" id="PTHR33991">
    <property type="entry name" value="DNA REPAIR PROTEIN RECO"/>
    <property type="match status" value="1"/>
</dbReference>
<dbReference type="Gene3D" id="2.40.50.140">
    <property type="entry name" value="Nucleic acid-binding proteins"/>
    <property type="match status" value="1"/>
</dbReference>
<evidence type="ECO:0000259" key="4">
    <source>
        <dbReference type="Pfam" id="PF11967"/>
    </source>
</evidence>
<dbReference type="SUPFAM" id="SSF57863">
    <property type="entry name" value="ArfGap/RecO-like zinc finger"/>
    <property type="match status" value="1"/>
</dbReference>
<dbReference type="AlphaFoldDB" id="A0A1G2LBK8"/>
<dbReference type="PANTHER" id="PTHR33991:SF1">
    <property type="entry name" value="DNA REPAIR PROTEIN RECO"/>
    <property type="match status" value="1"/>
</dbReference>
<accession>A0A1G2LBK8</accession>
<feature type="domain" description="DNA replication/recombination mediator RecO N-terminal" evidence="4">
    <location>
        <begin position="2"/>
        <end position="73"/>
    </location>
</feature>
<organism evidence="5 6">
    <name type="scientific">Candidatus Sungbacteria bacterium RIFCSPLOWO2_01_FULL_60_25</name>
    <dbReference type="NCBI Taxonomy" id="1802281"/>
    <lineage>
        <taxon>Bacteria</taxon>
        <taxon>Candidatus Sungiibacteriota</taxon>
    </lineage>
</organism>
<evidence type="ECO:0000256" key="1">
    <source>
        <dbReference type="ARBA" id="ARBA00022763"/>
    </source>
</evidence>
<evidence type="ECO:0000256" key="3">
    <source>
        <dbReference type="ARBA" id="ARBA00023204"/>
    </source>
</evidence>
<dbReference type="Proteomes" id="UP000178977">
    <property type="component" value="Unassembled WGS sequence"/>
</dbReference>
<dbReference type="GO" id="GO:0043590">
    <property type="term" value="C:bacterial nucleoid"/>
    <property type="evidence" value="ECO:0007669"/>
    <property type="project" value="TreeGrafter"/>
</dbReference>
<comment type="caution">
    <text evidence="5">The sequence shown here is derived from an EMBL/GenBank/DDBJ whole genome shotgun (WGS) entry which is preliminary data.</text>
</comment>
<reference evidence="5 6" key="1">
    <citation type="journal article" date="2016" name="Nat. Commun.">
        <title>Thousands of microbial genomes shed light on interconnected biogeochemical processes in an aquifer system.</title>
        <authorList>
            <person name="Anantharaman K."/>
            <person name="Brown C.T."/>
            <person name="Hug L.A."/>
            <person name="Sharon I."/>
            <person name="Castelle C.J."/>
            <person name="Probst A.J."/>
            <person name="Thomas B.C."/>
            <person name="Singh A."/>
            <person name="Wilkins M.J."/>
            <person name="Karaoz U."/>
            <person name="Brodie E.L."/>
            <person name="Williams K.H."/>
            <person name="Hubbard S.S."/>
            <person name="Banfield J.F."/>
        </authorList>
    </citation>
    <scope>NUCLEOTIDE SEQUENCE [LARGE SCALE GENOMIC DNA]</scope>
</reference>
<gene>
    <name evidence="5" type="ORF">A3A44_01095</name>
</gene>
<dbReference type="GO" id="GO:0006302">
    <property type="term" value="P:double-strand break repair"/>
    <property type="evidence" value="ECO:0007669"/>
    <property type="project" value="TreeGrafter"/>
</dbReference>
<sequence>MYHAPALILRKDAWGEADCLVTAFTPISGRTRLLAQGARKHGAKLQGHLEPGFISDISFVTGRNGYRLTTARARALFPGTRNSLVKNRALAFVLAAVDRNFFEDGDDAALFFAMLQELLAAIDEAPNAAAVRRLSIWFTVRLLSFLGLFPDADSREGGRSGMLLALGARNAGDAARVPLQDDALFDELQEMMRHLRGAVEIPEYVRVTDTAL</sequence>
<dbReference type="SUPFAM" id="SSF50249">
    <property type="entry name" value="Nucleic acid-binding proteins"/>
    <property type="match status" value="1"/>
</dbReference>
<name>A0A1G2LBK8_9BACT</name>
<evidence type="ECO:0000313" key="6">
    <source>
        <dbReference type="Proteomes" id="UP000178977"/>
    </source>
</evidence>
<dbReference type="GO" id="GO:0006310">
    <property type="term" value="P:DNA recombination"/>
    <property type="evidence" value="ECO:0007669"/>
    <property type="project" value="UniProtKB-KW"/>
</dbReference>
<dbReference type="STRING" id="1802281.A3A44_01095"/>
<keyword evidence="3" id="KW-0234">DNA repair</keyword>
<dbReference type="InterPro" id="IPR022572">
    <property type="entry name" value="DNA_rep/recomb_RecO_N"/>
</dbReference>
<dbReference type="InterPro" id="IPR003717">
    <property type="entry name" value="RecO"/>
</dbReference>
<dbReference type="InterPro" id="IPR012340">
    <property type="entry name" value="NA-bd_OB-fold"/>
</dbReference>
<keyword evidence="1" id="KW-0227">DNA damage</keyword>
<evidence type="ECO:0000313" key="5">
    <source>
        <dbReference type="EMBL" id="OHA08998.1"/>
    </source>
</evidence>
<evidence type="ECO:0000256" key="2">
    <source>
        <dbReference type="ARBA" id="ARBA00023172"/>
    </source>
</evidence>
<keyword evidence="2" id="KW-0233">DNA recombination</keyword>